<comment type="similarity">
    <text evidence="7">Belongs to the glycosyltransferase 87 family.</text>
</comment>
<evidence type="ECO:0000313" key="9">
    <source>
        <dbReference type="EMBL" id="QRZ14266.1"/>
    </source>
</evidence>
<dbReference type="EMBL" id="CP070369">
    <property type="protein sequence ID" value="QRZ14266.1"/>
    <property type="molecule type" value="Genomic_DNA"/>
</dbReference>
<feature type="transmembrane region" description="Helical" evidence="8">
    <location>
        <begin position="149"/>
        <end position="170"/>
    </location>
</feature>
<feature type="transmembrane region" description="Helical" evidence="8">
    <location>
        <begin position="330"/>
        <end position="347"/>
    </location>
</feature>
<organism evidence="9 10">
    <name type="scientific">Paracoccus methylovorus</name>
    <dbReference type="NCBI Taxonomy" id="2812658"/>
    <lineage>
        <taxon>Bacteria</taxon>
        <taxon>Pseudomonadati</taxon>
        <taxon>Pseudomonadota</taxon>
        <taxon>Alphaproteobacteria</taxon>
        <taxon>Rhodobacterales</taxon>
        <taxon>Paracoccaceae</taxon>
        <taxon>Paracoccus</taxon>
    </lineage>
</organism>
<feature type="transmembrane region" description="Helical" evidence="8">
    <location>
        <begin position="205"/>
        <end position="224"/>
    </location>
</feature>
<keyword evidence="6 8" id="KW-0472">Membrane</keyword>
<feature type="transmembrane region" description="Helical" evidence="8">
    <location>
        <begin position="293"/>
        <end position="310"/>
    </location>
</feature>
<name>A0ABX7JL39_9RHOB</name>
<evidence type="ECO:0000313" key="10">
    <source>
        <dbReference type="Proteomes" id="UP000663629"/>
    </source>
</evidence>
<evidence type="ECO:0000256" key="3">
    <source>
        <dbReference type="ARBA" id="ARBA00022679"/>
    </source>
</evidence>
<feature type="transmembrane region" description="Helical" evidence="8">
    <location>
        <begin position="90"/>
        <end position="111"/>
    </location>
</feature>
<gene>
    <name evidence="9" type="ORF">JWJ88_12260</name>
</gene>
<proteinExistence type="inferred from homology"/>
<geneLocation type="plasmid" evidence="9 10">
    <name>p1</name>
</geneLocation>
<keyword evidence="4 8" id="KW-0812">Transmembrane</keyword>
<evidence type="ECO:0000256" key="6">
    <source>
        <dbReference type="ARBA" id="ARBA00023136"/>
    </source>
</evidence>
<dbReference type="InterPro" id="IPR018584">
    <property type="entry name" value="GT87"/>
</dbReference>
<keyword evidence="5 8" id="KW-1133">Transmembrane helix</keyword>
<keyword evidence="2" id="KW-1003">Cell membrane</keyword>
<evidence type="ECO:0000256" key="2">
    <source>
        <dbReference type="ARBA" id="ARBA00022475"/>
    </source>
</evidence>
<comment type="subcellular location">
    <subcellularLocation>
        <location evidence="1">Cell membrane</location>
        <topology evidence="1">Multi-pass membrane protein</topology>
    </subcellularLocation>
</comment>
<dbReference type="Proteomes" id="UP000663629">
    <property type="component" value="Plasmid p1"/>
</dbReference>
<evidence type="ECO:0000256" key="7">
    <source>
        <dbReference type="ARBA" id="ARBA00024033"/>
    </source>
</evidence>
<keyword evidence="10" id="KW-1185">Reference proteome</keyword>
<keyword evidence="9" id="KW-0614">Plasmid</keyword>
<keyword evidence="3" id="KW-0808">Transferase</keyword>
<accession>A0ABX7JL39</accession>
<sequence length="392" mass="43041">MIIPFTLLVLGIAALVLFGYVGVGRGASSFSFDALYFYVSGEMWEIGSTPYDPVQFKGQMDAIANIQSVSYAYPPNSAPFSLALSVGSMGLAQIIIGAINLAAIFGILAFVHYAIRMDTSTATVPVAEVRAAEIVTWAVIIGNPFTAHVVWMGQTTLFSAAFLLGSWLLAHKRLDLLAGIFLGVSAIKPQLAFLVGFWFLLDRRWLLVVVSALTVIVMSGWPLWVNGLDGSWLAWVHSLRDYQEGGYNTLVFKHVFGLRSLLAAQGILIPSMLPVALAGVGLLYWFRAYYQPVWLIGPVLSISVLFLYAHDYDLAPLAIMTFPLLIAARGRPLVIAAIIALAVVIYFPQRIWERLDMADFARSREVALFALLSLYLGICRVTKREQNLKVAS</sequence>
<dbReference type="Pfam" id="PF09594">
    <property type="entry name" value="GT87"/>
    <property type="match status" value="1"/>
</dbReference>
<evidence type="ECO:0000256" key="4">
    <source>
        <dbReference type="ARBA" id="ARBA00022692"/>
    </source>
</evidence>
<feature type="transmembrane region" description="Helical" evidence="8">
    <location>
        <begin position="262"/>
        <end position="286"/>
    </location>
</feature>
<evidence type="ECO:0000256" key="8">
    <source>
        <dbReference type="SAM" id="Phobius"/>
    </source>
</evidence>
<evidence type="ECO:0000256" key="5">
    <source>
        <dbReference type="ARBA" id="ARBA00022989"/>
    </source>
</evidence>
<reference evidence="9 10" key="1">
    <citation type="submission" date="2021-02" db="EMBL/GenBank/DDBJ databases">
        <title>Paracoccus methylovroum sp.nov., a new methanol and methylamine utilizing methylotrophic denitrifer.</title>
        <authorList>
            <person name="Timsy T."/>
            <person name="Behrendt U."/>
            <person name="Ulrich A."/>
            <person name="Spanner T."/>
            <person name="Foesel B.U."/>
            <person name="Horn M.A."/>
            <person name="Kolb S."/>
        </authorList>
    </citation>
    <scope>NUCLEOTIDE SEQUENCE [LARGE SCALE GENOMIC DNA]</scope>
    <source>
        <strain evidence="9 10">H4-D09</strain>
        <plasmid evidence="9 10">p1</plasmid>
    </source>
</reference>
<dbReference type="RefSeq" id="WP_205295243.1">
    <property type="nucleotide sequence ID" value="NZ_CP070369.1"/>
</dbReference>
<feature type="transmembrane region" description="Helical" evidence="8">
    <location>
        <begin position="176"/>
        <end position="200"/>
    </location>
</feature>
<evidence type="ECO:0000256" key="1">
    <source>
        <dbReference type="ARBA" id="ARBA00004651"/>
    </source>
</evidence>
<protein>
    <submittedName>
        <fullName evidence="9">DUF2029 domain-containing protein</fullName>
    </submittedName>
</protein>